<dbReference type="Proteomes" id="UP000184267">
    <property type="component" value="Unassembled WGS sequence"/>
</dbReference>
<evidence type="ECO:0000313" key="3">
    <source>
        <dbReference type="Proteomes" id="UP000184267"/>
    </source>
</evidence>
<accession>A0A1M2VVB2</accession>
<keyword evidence="3" id="KW-1185">Reference proteome</keyword>
<comment type="caution">
    <text evidence="2">The sequence shown here is derived from an EMBL/GenBank/DDBJ whole genome shotgun (WGS) entry which is preliminary data.</text>
</comment>
<name>A0A1M2VVB2_TRAPU</name>
<feature type="compositionally biased region" description="Polar residues" evidence="1">
    <location>
        <begin position="64"/>
        <end position="81"/>
    </location>
</feature>
<feature type="compositionally biased region" description="Polar residues" evidence="1">
    <location>
        <begin position="97"/>
        <end position="116"/>
    </location>
</feature>
<dbReference type="PANTHER" id="PTHR31534:SF3">
    <property type="entry name" value="HPC2-RELATED DOMAIN-CONTAINING PROTEIN"/>
    <property type="match status" value="1"/>
</dbReference>
<dbReference type="EMBL" id="MNAD01000628">
    <property type="protein sequence ID" value="OJT11547.1"/>
    <property type="molecule type" value="Genomic_DNA"/>
</dbReference>
<dbReference type="OrthoDB" id="10629613at2759"/>
<feature type="compositionally biased region" description="Polar residues" evidence="1">
    <location>
        <begin position="31"/>
        <end position="48"/>
    </location>
</feature>
<gene>
    <name evidence="2" type="ORF">TRAPUB_11965</name>
</gene>
<dbReference type="OMA" id="HYVIARD"/>
<organism evidence="2 3">
    <name type="scientific">Trametes pubescens</name>
    <name type="common">White-rot fungus</name>
    <dbReference type="NCBI Taxonomy" id="154538"/>
    <lineage>
        <taxon>Eukaryota</taxon>
        <taxon>Fungi</taxon>
        <taxon>Dikarya</taxon>
        <taxon>Basidiomycota</taxon>
        <taxon>Agaricomycotina</taxon>
        <taxon>Agaricomycetes</taxon>
        <taxon>Polyporales</taxon>
        <taxon>Polyporaceae</taxon>
        <taxon>Trametes</taxon>
    </lineage>
</organism>
<sequence length="430" mass="47151">MSTPSRSLSLYDIRDDNSSSAGHTEEIVVGTLTTSQRENMNMNTSHPGTSFEAGYGSSDDVDQATGQYAGTYSSQERVITTDSVSSGRRDSGDGDSLANNSAHSNITSGSRSNPVSEAQGVPSVHDQSASERRSSSSNSSGSFSTAPSHVSSAAATNSAAAPRSPRAQSVHSRSSAQSDCDRERRPRSPAPSDSDRDRRPRSPLASGIASPTSSVAGGDENSAESPLRARAFSAPPGDAGARKYPRRAPVQNIRDISSGEVSFDTGIPISSSPILGPEAALLKAHKKTAKIAEESLANERRERVKELDRLIQKHKSEVDRLEKNHALALKQEKAERAKEVGRLEESLKREKEEREKEVKREKEEREKEFKREREEREADVEREKVERAKEVGRLEEMLEALKKTLEEALNREKAERDKKEVYLQKLLEKV</sequence>
<protein>
    <submittedName>
        <fullName evidence="2">Uncharacterized protein</fullName>
    </submittedName>
</protein>
<feature type="region of interest" description="Disordered" evidence="1">
    <location>
        <begin position="332"/>
        <end position="385"/>
    </location>
</feature>
<dbReference type="PANTHER" id="PTHR31534">
    <property type="entry name" value="ATAXIN 7, ISOFORM A"/>
    <property type="match status" value="1"/>
</dbReference>
<evidence type="ECO:0000256" key="1">
    <source>
        <dbReference type="SAM" id="MobiDB-lite"/>
    </source>
</evidence>
<proteinExistence type="predicted"/>
<evidence type="ECO:0000313" key="2">
    <source>
        <dbReference type="EMBL" id="OJT11547.1"/>
    </source>
</evidence>
<reference evidence="2 3" key="1">
    <citation type="submission" date="2016-10" db="EMBL/GenBank/DDBJ databases">
        <title>Genome sequence of the basidiomycete white-rot fungus Trametes pubescens.</title>
        <authorList>
            <person name="Makela M.R."/>
            <person name="Granchi Z."/>
            <person name="Peng M."/>
            <person name="De Vries R.P."/>
            <person name="Grigoriev I."/>
            <person name="Riley R."/>
            <person name="Hilden K."/>
        </authorList>
    </citation>
    <scope>NUCLEOTIDE SEQUENCE [LARGE SCALE GENOMIC DNA]</scope>
    <source>
        <strain evidence="2 3">FBCC735</strain>
    </source>
</reference>
<feature type="compositionally biased region" description="Low complexity" evidence="1">
    <location>
        <begin position="135"/>
        <end position="169"/>
    </location>
</feature>
<feature type="region of interest" description="Disordered" evidence="1">
    <location>
        <begin position="1"/>
        <end position="255"/>
    </location>
</feature>
<dbReference type="AlphaFoldDB" id="A0A1M2VVB2"/>
<dbReference type="InterPro" id="IPR053109">
    <property type="entry name" value="Ser/Thr-Kinase-Related"/>
</dbReference>